<keyword evidence="1" id="KW-0732">Signal</keyword>
<name>A0A7S0FKW0_9DINO</name>
<sequence length="290" mass="33236">MAVALVWLAALAAWALATDGPGQRPVPGTTEPKATVPNETSEFRYPGVPMTGSKCECLNWKKLYEAERLWCGEGLEFFEYANWSDGVEKEQLLHSMTEPTVHGLQIYAHICSEFFAHLDSNRCINMGGFGWDPDDWKSTSQWCYVPFSCQELHGGARFLRKPVSWKICKQGEDSLLRDASPMEIFRLFQNSTDQRILGTAMRYSWPSLRPELWWDLKKKWKARDFKGMPQMLQSAIKHNVPLLIETLPLSHAAILAPKKILFNGTLWALTCMRPLRECLWVEDEFGHPEL</sequence>
<feature type="chain" id="PRO_5031335343" evidence="1">
    <location>
        <begin position="18"/>
        <end position="290"/>
    </location>
</feature>
<evidence type="ECO:0000256" key="1">
    <source>
        <dbReference type="SAM" id="SignalP"/>
    </source>
</evidence>
<dbReference type="AlphaFoldDB" id="A0A7S0FKW0"/>
<feature type="signal peptide" evidence="1">
    <location>
        <begin position="1"/>
        <end position="17"/>
    </location>
</feature>
<accession>A0A7S0FKW0</accession>
<reference evidence="2" key="1">
    <citation type="submission" date="2021-01" db="EMBL/GenBank/DDBJ databases">
        <authorList>
            <person name="Corre E."/>
            <person name="Pelletier E."/>
            <person name="Niang G."/>
            <person name="Scheremetjew M."/>
            <person name="Finn R."/>
            <person name="Kale V."/>
            <person name="Holt S."/>
            <person name="Cochrane G."/>
            <person name="Meng A."/>
            <person name="Brown T."/>
            <person name="Cohen L."/>
        </authorList>
    </citation>
    <scope>NUCLEOTIDE SEQUENCE</scope>
    <source>
        <strain evidence="2">Pbaha01</strain>
    </source>
</reference>
<organism evidence="2">
    <name type="scientific">Pyrodinium bahamense</name>
    <dbReference type="NCBI Taxonomy" id="73915"/>
    <lineage>
        <taxon>Eukaryota</taxon>
        <taxon>Sar</taxon>
        <taxon>Alveolata</taxon>
        <taxon>Dinophyceae</taxon>
        <taxon>Gonyaulacales</taxon>
        <taxon>Pyrocystaceae</taxon>
        <taxon>Pyrodinium</taxon>
    </lineage>
</organism>
<dbReference type="EMBL" id="HBEG01030561">
    <property type="protein sequence ID" value="CAD8367985.1"/>
    <property type="molecule type" value="Transcribed_RNA"/>
</dbReference>
<evidence type="ECO:0000313" key="2">
    <source>
        <dbReference type="EMBL" id="CAD8367985.1"/>
    </source>
</evidence>
<gene>
    <name evidence="2" type="ORF">PBAH0796_LOCUS18650</name>
</gene>
<protein>
    <submittedName>
        <fullName evidence="2">Uncharacterized protein</fullName>
    </submittedName>
</protein>
<proteinExistence type="predicted"/>